<evidence type="ECO:0000313" key="4">
    <source>
        <dbReference type="Proteomes" id="UP000594892"/>
    </source>
</evidence>
<accession>A0AAP9Y208</accession>
<dbReference type="Proteomes" id="UP001056386">
    <property type="component" value="Chromosome 1"/>
</dbReference>
<reference evidence="2 4" key="1">
    <citation type="submission" date="2020-12" db="EMBL/GenBank/DDBJ databases">
        <title>FDA dAtabase for Regulatory Grade micrObial Sequences (FDA-ARGOS): Supporting development and validation of Infectious Disease Dx tests.</title>
        <authorList>
            <person name="Minogue T."/>
            <person name="Wolcott M."/>
            <person name="Wasieloski L."/>
            <person name="Aguilar W."/>
            <person name="Moore D."/>
            <person name="Jaissle J."/>
            <person name="Tallon L."/>
            <person name="Sadzewicz L."/>
            <person name="Zhao X."/>
            <person name="Boylan J."/>
            <person name="Ott S."/>
            <person name="Bowen H."/>
            <person name="Vavikolanu K."/>
            <person name="Mehta A."/>
            <person name="Aluvathingal J."/>
            <person name="Nadendla S."/>
            <person name="Yan Y."/>
            <person name="Sichtig H."/>
        </authorList>
    </citation>
    <scope>NUCLEOTIDE SEQUENCE [LARGE SCALE GENOMIC DNA]</scope>
    <source>
        <strain evidence="2 4">FDAARGOS_949</strain>
    </source>
</reference>
<evidence type="ECO:0000313" key="2">
    <source>
        <dbReference type="EMBL" id="QPQ93252.1"/>
    </source>
</evidence>
<evidence type="ECO:0000313" key="5">
    <source>
        <dbReference type="Proteomes" id="UP001056386"/>
    </source>
</evidence>
<proteinExistence type="predicted"/>
<reference evidence="3" key="2">
    <citation type="submission" date="2022-06" db="EMBL/GenBank/DDBJ databases">
        <title>Draft genome sequence of Burkholderia glumae strain GR20004 isolated from rice panicle showing bacterial panicle blight.</title>
        <authorList>
            <person name="Choi S.Y."/>
            <person name="Lee Y.H."/>
        </authorList>
    </citation>
    <scope>NUCLEOTIDE SEQUENCE</scope>
    <source>
        <strain evidence="3">GR20004</strain>
    </source>
</reference>
<dbReference type="EMBL" id="CP065601">
    <property type="protein sequence ID" value="QPQ93252.1"/>
    <property type="molecule type" value="Genomic_DNA"/>
</dbReference>
<gene>
    <name evidence="2" type="ORF">I6H06_13325</name>
    <name evidence="3" type="ORF">NFI99_21530</name>
</gene>
<keyword evidence="5" id="KW-1185">Reference proteome</keyword>
<organism evidence="2 4">
    <name type="scientific">Burkholderia glumae</name>
    <name type="common">Pseudomonas glumae</name>
    <dbReference type="NCBI Taxonomy" id="337"/>
    <lineage>
        <taxon>Bacteria</taxon>
        <taxon>Pseudomonadati</taxon>
        <taxon>Pseudomonadota</taxon>
        <taxon>Betaproteobacteria</taxon>
        <taxon>Burkholderiales</taxon>
        <taxon>Burkholderiaceae</taxon>
        <taxon>Burkholderia</taxon>
    </lineage>
</organism>
<feature type="region of interest" description="Disordered" evidence="1">
    <location>
        <begin position="31"/>
        <end position="61"/>
    </location>
</feature>
<evidence type="ECO:0000256" key="1">
    <source>
        <dbReference type="SAM" id="MobiDB-lite"/>
    </source>
</evidence>
<name>A0AAP9Y208_BURGL</name>
<dbReference type="Proteomes" id="UP000594892">
    <property type="component" value="Chromosome 2"/>
</dbReference>
<dbReference type="GeneID" id="45699098"/>
<evidence type="ECO:0000313" key="3">
    <source>
        <dbReference type="EMBL" id="USS47422.1"/>
    </source>
</evidence>
<dbReference type="RefSeq" id="WP_127913946.1">
    <property type="nucleotide sequence ID" value="NZ_CP021074.1"/>
</dbReference>
<sequence length="61" mass="6535">MKIKDLIRIFDLARKMLLNASIDVAECGARDTANLASPMPTRPITALRGADDSTPDPPDGP</sequence>
<protein>
    <submittedName>
        <fullName evidence="2">Uncharacterized protein</fullName>
    </submittedName>
</protein>
<dbReference type="EMBL" id="CP099587">
    <property type="protein sequence ID" value="USS47422.1"/>
    <property type="molecule type" value="Genomic_DNA"/>
</dbReference>
<dbReference type="AlphaFoldDB" id="A0AAP9Y208"/>